<dbReference type="HOGENOM" id="CLU_2339212_0_0_1"/>
<dbReference type="SUPFAM" id="SSF56235">
    <property type="entry name" value="N-terminal nucleophile aminohydrolases (Ntn hydrolases)"/>
    <property type="match status" value="1"/>
</dbReference>
<dbReference type="InterPro" id="IPR001353">
    <property type="entry name" value="Proteasome_sua/b"/>
</dbReference>
<dbReference type="PROSITE" id="PS00854">
    <property type="entry name" value="PROTEASOME_BETA_1"/>
    <property type="match status" value="1"/>
</dbReference>
<dbReference type="VEuPathDB" id="MicrosporidiaDB:NBO_1047gi001"/>
<evidence type="ECO:0000256" key="8">
    <source>
        <dbReference type="ARBA" id="ARBA00022942"/>
    </source>
</evidence>
<organism evidence="10 11">
    <name type="scientific">Nosema bombycis (strain CQ1 / CVCC 102059)</name>
    <name type="common">Microsporidian parasite</name>
    <name type="synonym">Pebrine of silkworm</name>
    <dbReference type="NCBI Taxonomy" id="578461"/>
    <lineage>
        <taxon>Eukaryota</taxon>
        <taxon>Fungi</taxon>
        <taxon>Fungi incertae sedis</taxon>
        <taxon>Microsporidia</taxon>
        <taxon>Nosematidae</taxon>
        <taxon>Nosema</taxon>
    </lineage>
</organism>
<evidence type="ECO:0000256" key="3">
    <source>
        <dbReference type="ARBA" id="ARBA00012039"/>
    </source>
</evidence>
<gene>
    <name evidence="10" type="ORF">NBO_1047gi001</name>
</gene>
<dbReference type="EC" id="3.4.25.1" evidence="3"/>
<comment type="catalytic activity">
    <reaction evidence="1">
        <text>Cleavage of peptide bonds with very broad specificity.</text>
        <dbReference type="EC" id="3.4.25.1"/>
    </reaction>
</comment>
<dbReference type="InterPro" id="IPR023333">
    <property type="entry name" value="Proteasome_suB-type"/>
</dbReference>
<dbReference type="Pfam" id="PF00227">
    <property type="entry name" value="Proteasome"/>
    <property type="match status" value="1"/>
</dbReference>
<proteinExistence type="predicted"/>
<name>R0KN56_NOSB1</name>
<dbReference type="EMBL" id="KB909954">
    <property type="protein sequence ID" value="EOB11577.1"/>
    <property type="molecule type" value="Genomic_DNA"/>
</dbReference>
<dbReference type="PANTHER" id="PTHR32194:SF4">
    <property type="entry name" value="PROTEASOME SUBUNIT BETA TYPE-7"/>
    <property type="match status" value="1"/>
</dbReference>
<dbReference type="OrthoDB" id="429533at2759"/>
<dbReference type="InterPro" id="IPR029055">
    <property type="entry name" value="Ntn_hydrolases_N"/>
</dbReference>
<dbReference type="GO" id="GO:0005634">
    <property type="term" value="C:nucleus"/>
    <property type="evidence" value="ECO:0007669"/>
    <property type="project" value="UniProtKB-SubCell"/>
</dbReference>
<keyword evidence="11" id="KW-1185">Reference proteome</keyword>
<dbReference type="STRING" id="578461.R0KN56"/>
<evidence type="ECO:0000256" key="7">
    <source>
        <dbReference type="ARBA" id="ARBA00022801"/>
    </source>
</evidence>
<dbReference type="InterPro" id="IPR016050">
    <property type="entry name" value="Proteasome_bsu_CS"/>
</dbReference>
<comment type="subcellular location">
    <subcellularLocation>
        <location evidence="2">Nucleus</location>
    </subcellularLocation>
</comment>
<keyword evidence="7" id="KW-0378">Hydrolase</keyword>
<keyword evidence="9" id="KW-0539">Nucleus</keyword>
<keyword evidence="6" id="KW-0888">Threonine protease</keyword>
<keyword evidence="8 10" id="KW-0647">Proteasome</keyword>
<dbReference type="AlphaFoldDB" id="R0KN56"/>
<evidence type="ECO:0000256" key="2">
    <source>
        <dbReference type="ARBA" id="ARBA00004123"/>
    </source>
</evidence>
<keyword evidence="5" id="KW-0645">Protease</keyword>
<dbReference type="Proteomes" id="UP000016927">
    <property type="component" value="Unassembled WGS sequence"/>
</dbReference>
<evidence type="ECO:0000256" key="5">
    <source>
        <dbReference type="ARBA" id="ARBA00022670"/>
    </source>
</evidence>
<evidence type="ECO:0000313" key="11">
    <source>
        <dbReference type="Proteomes" id="UP000016927"/>
    </source>
</evidence>
<accession>R0KN56</accession>
<dbReference type="GO" id="GO:0004298">
    <property type="term" value="F:threonine-type endopeptidase activity"/>
    <property type="evidence" value="ECO:0007669"/>
    <property type="project" value="UniProtKB-KW"/>
</dbReference>
<evidence type="ECO:0000256" key="9">
    <source>
        <dbReference type="ARBA" id="ARBA00023242"/>
    </source>
</evidence>
<dbReference type="GO" id="GO:0019774">
    <property type="term" value="C:proteasome core complex, beta-subunit complex"/>
    <property type="evidence" value="ECO:0007669"/>
    <property type="project" value="UniProtKB-ARBA"/>
</dbReference>
<keyword evidence="4" id="KW-0963">Cytoplasm</keyword>
<evidence type="ECO:0000256" key="4">
    <source>
        <dbReference type="ARBA" id="ARBA00022490"/>
    </source>
</evidence>
<sequence>MMITKTGTTIVGLRYKDGIILCADTRSTSGPIVADKNCSKIHKITDTIYSCGAGTAADTRRVCRKAGKELILFKRKYGRIERVSHCISSITQHLHSYGG</sequence>
<reference evidence="10 11" key="1">
    <citation type="journal article" date="2013" name="BMC Genomics">
        <title>Comparative genomics of parasitic silkworm microsporidia reveal an association between genome expansion and host adaptation.</title>
        <authorList>
            <person name="Pan G."/>
            <person name="Xu J."/>
            <person name="Li T."/>
            <person name="Xia Q."/>
            <person name="Liu S.L."/>
            <person name="Zhang G."/>
            <person name="Li S."/>
            <person name="Li C."/>
            <person name="Liu H."/>
            <person name="Yang L."/>
            <person name="Liu T."/>
            <person name="Zhang X."/>
            <person name="Wu Z."/>
            <person name="Fan W."/>
            <person name="Dang X."/>
            <person name="Xiang H."/>
            <person name="Tao M."/>
            <person name="Li Y."/>
            <person name="Hu J."/>
            <person name="Li Z."/>
            <person name="Lin L."/>
            <person name="Luo J."/>
            <person name="Geng L."/>
            <person name="Wang L."/>
            <person name="Long M."/>
            <person name="Wan Y."/>
            <person name="He N."/>
            <person name="Zhang Z."/>
            <person name="Lu C."/>
            <person name="Keeling P.J."/>
            <person name="Wang J."/>
            <person name="Xiang Z."/>
            <person name="Zhou Z."/>
        </authorList>
    </citation>
    <scope>NUCLEOTIDE SEQUENCE [LARGE SCALE GENOMIC DNA]</scope>
    <source>
        <strain evidence="11">CQ1 / CVCC 102059</strain>
    </source>
</reference>
<protein>
    <recommendedName>
        <fullName evidence="3">proteasome endopeptidase complex</fullName>
        <ecNumber evidence="3">3.4.25.1</ecNumber>
    </recommendedName>
</protein>
<dbReference type="Gene3D" id="3.60.20.10">
    <property type="entry name" value="Glutamine Phosphoribosylpyrophosphate, subunit 1, domain 1"/>
    <property type="match status" value="1"/>
</dbReference>
<feature type="non-terminal residue" evidence="10">
    <location>
        <position position="99"/>
    </location>
</feature>
<dbReference type="GO" id="GO:0005737">
    <property type="term" value="C:cytoplasm"/>
    <property type="evidence" value="ECO:0007669"/>
    <property type="project" value="TreeGrafter"/>
</dbReference>
<dbReference type="PANTHER" id="PTHR32194">
    <property type="entry name" value="METALLOPROTEASE TLDD"/>
    <property type="match status" value="1"/>
</dbReference>
<evidence type="ECO:0000256" key="6">
    <source>
        <dbReference type="ARBA" id="ARBA00022698"/>
    </source>
</evidence>
<evidence type="ECO:0000256" key="1">
    <source>
        <dbReference type="ARBA" id="ARBA00001198"/>
    </source>
</evidence>
<dbReference type="GO" id="GO:0051603">
    <property type="term" value="P:proteolysis involved in protein catabolic process"/>
    <property type="evidence" value="ECO:0007669"/>
    <property type="project" value="InterPro"/>
</dbReference>
<evidence type="ECO:0000313" key="10">
    <source>
        <dbReference type="EMBL" id="EOB11577.1"/>
    </source>
</evidence>